<dbReference type="OrthoDB" id="9150793at2"/>
<dbReference type="AlphaFoldDB" id="A0A246J5R2"/>
<organism evidence="2 3">
    <name type="scientific">Roseateles aquatilis</name>
    <dbReference type="NCBI Taxonomy" id="431061"/>
    <lineage>
        <taxon>Bacteria</taxon>
        <taxon>Pseudomonadati</taxon>
        <taxon>Pseudomonadota</taxon>
        <taxon>Betaproteobacteria</taxon>
        <taxon>Burkholderiales</taxon>
        <taxon>Sphaerotilaceae</taxon>
        <taxon>Roseateles</taxon>
    </lineage>
</organism>
<accession>A0A246J5R2</accession>
<proteinExistence type="predicted"/>
<protein>
    <submittedName>
        <fullName evidence="2">Uncharacterized protein</fullName>
    </submittedName>
</protein>
<evidence type="ECO:0000313" key="2">
    <source>
        <dbReference type="EMBL" id="OWQ87584.1"/>
    </source>
</evidence>
<dbReference type="RefSeq" id="WP_088386366.1">
    <property type="nucleotide sequence ID" value="NZ_NIOF01000009.1"/>
</dbReference>
<keyword evidence="3" id="KW-1185">Reference proteome</keyword>
<evidence type="ECO:0000313" key="3">
    <source>
        <dbReference type="Proteomes" id="UP000197468"/>
    </source>
</evidence>
<name>A0A246J5R2_9BURK</name>
<gene>
    <name evidence="2" type="ORF">CDN99_18495</name>
</gene>
<feature type="compositionally biased region" description="Low complexity" evidence="1">
    <location>
        <begin position="40"/>
        <end position="54"/>
    </location>
</feature>
<evidence type="ECO:0000256" key="1">
    <source>
        <dbReference type="SAM" id="MobiDB-lite"/>
    </source>
</evidence>
<feature type="region of interest" description="Disordered" evidence="1">
    <location>
        <begin position="21"/>
        <end position="54"/>
    </location>
</feature>
<sequence length="509" mass="53037">MHPLATPFSSHFVADPLIDDGPSSKGVVDPPSTSGFGACADGATSTAPATPSPPSDAALIDEIADALSVDAREQTGACARHLTRGLDLLAAPGSPAAQADRFIVDGDPEGLPADLRQRATDALDGDPDRDRPCGRLRALITTLVSAFGGASQWLDARPVGRTVLNLAHCAVRSVGSVALPTMARQGIGRALDLAMSEGLSETARTVMSCACLAVPAVGQAVLLVRDERRGEATGYSRATRVVLMALPTAAGALGLASGTLLNAGTRFAEVVLYPLMRDAVQARWPMATQPDSGPTRGSLALTSLGYAINQLAVSRAFAVAPDVDLAAGAVLTQGVVARGVANWAGEAVDLWSLLMLHHACRHGLGTQPRTRVGTGSATQAMTTMRHWDTMAARGAFVAGFNQLYDSLLAENTLTRAWRPSVGDARAFQAADWTTEGIVGGLTVLTYGFWTDPLHARGATLQTLDEAHRGERAPRQYAGNRAEPAVAGLGMGTVELVAYRDAADRRVARA</sequence>
<dbReference type="EMBL" id="NIOF01000009">
    <property type="protein sequence ID" value="OWQ87584.1"/>
    <property type="molecule type" value="Genomic_DNA"/>
</dbReference>
<reference evidence="2 3" key="1">
    <citation type="journal article" date="2008" name="Int. J. Syst. Evol. Microbiol.">
        <title>Description of Roseateles aquatilis sp. nov. and Roseateles terrae sp. nov., in the class Betaproteobacteria, and emended description of the genus Roseateles.</title>
        <authorList>
            <person name="Gomila M."/>
            <person name="Bowien B."/>
            <person name="Falsen E."/>
            <person name="Moore E.R."/>
            <person name="Lalucat J."/>
        </authorList>
    </citation>
    <scope>NUCLEOTIDE SEQUENCE [LARGE SCALE GENOMIC DNA]</scope>
    <source>
        <strain evidence="2 3">CCUG 48205</strain>
    </source>
</reference>
<comment type="caution">
    <text evidence="2">The sequence shown here is derived from an EMBL/GenBank/DDBJ whole genome shotgun (WGS) entry which is preliminary data.</text>
</comment>
<dbReference type="Proteomes" id="UP000197468">
    <property type="component" value="Unassembled WGS sequence"/>
</dbReference>